<dbReference type="STRING" id="426702.SAMN04488099_101281"/>
<dbReference type="Proteomes" id="UP000199081">
    <property type="component" value="Unassembled WGS sequence"/>
</dbReference>
<evidence type="ECO:0000256" key="1">
    <source>
        <dbReference type="ARBA" id="ARBA00006817"/>
    </source>
</evidence>
<name>A0A1H7FG41_9LACT</name>
<dbReference type="SUPFAM" id="SSF55961">
    <property type="entry name" value="Bet v1-like"/>
    <property type="match status" value="1"/>
</dbReference>
<dbReference type="Pfam" id="PF08327">
    <property type="entry name" value="AHSA1"/>
    <property type="match status" value="1"/>
</dbReference>
<dbReference type="OrthoDB" id="384974at2"/>
<sequence length="148" mass="17604">MGQTEKHTRITNKIKVDVSVEDVWESWTKPEHIERWNQASDDWHTLYSLNDLAEGERFLSRMESKDGSFGFDFAGTYTLIRPHQLLTFTLDDGRKVEVQFNELEDGTEIIENFDVDDQYSIEEQKKGWQAILESFKKYTETTFEFRRH</sequence>
<dbReference type="AlphaFoldDB" id="A0A1H7FG41"/>
<dbReference type="InterPro" id="IPR013538">
    <property type="entry name" value="ASHA1/2-like_C"/>
</dbReference>
<accession>A0A1H7FG41</accession>
<gene>
    <name evidence="3" type="ORF">SAMN04488099_101281</name>
</gene>
<comment type="similarity">
    <text evidence="1">Belongs to the AHA1 family.</text>
</comment>
<dbReference type="InterPro" id="IPR023393">
    <property type="entry name" value="START-like_dom_sf"/>
</dbReference>
<organism evidence="3 4">
    <name type="scientific">Alkalibacterium pelagium</name>
    <dbReference type="NCBI Taxonomy" id="426702"/>
    <lineage>
        <taxon>Bacteria</taxon>
        <taxon>Bacillati</taxon>
        <taxon>Bacillota</taxon>
        <taxon>Bacilli</taxon>
        <taxon>Lactobacillales</taxon>
        <taxon>Carnobacteriaceae</taxon>
        <taxon>Alkalibacterium</taxon>
    </lineage>
</organism>
<evidence type="ECO:0000259" key="2">
    <source>
        <dbReference type="Pfam" id="PF08327"/>
    </source>
</evidence>
<feature type="domain" description="Activator of Hsp90 ATPase homologue 1/2-like C-terminal" evidence="2">
    <location>
        <begin position="17"/>
        <end position="139"/>
    </location>
</feature>
<reference evidence="4" key="1">
    <citation type="submission" date="2016-10" db="EMBL/GenBank/DDBJ databases">
        <authorList>
            <person name="Varghese N."/>
            <person name="Submissions S."/>
        </authorList>
    </citation>
    <scope>NUCLEOTIDE SEQUENCE [LARGE SCALE GENOMIC DNA]</scope>
    <source>
        <strain evidence="4">DSM 19183</strain>
    </source>
</reference>
<dbReference type="RefSeq" id="WP_091478490.1">
    <property type="nucleotide sequence ID" value="NZ_BJYC01000001.1"/>
</dbReference>
<evidence type="ECO:0000313" key="3">
    <source>
        <dbReference type="EMBL" id="SEK24217.1"/>
    </source>
</evidence>
<protein>
    <submittedName>
        <fullName evidence="3">Uncharacterized conserved protein YndB, AHSA1/START domain</fullName>
    </submittedName>
</protein>
<dbReference type="EMBL" id="FNZU01000001">
    <property type="protein sequence ID" value="SEK24217.1"/>
    <property type="molecule type" value="Genomic_DNA"/>
</dbReference>
<keyword evidence="4" id="KW-1185">Reference proteome</keyword>
<evidence type="ECO:0000313" key="4">
    <source>
        <dbReference type="Proteomes" id="UP000199081"/>
    </source>
</evidence>
<dbReference type="Gene3D" id="3.30.530.20">
    <property type="match status" value="1"/>
</dbReference>
<proteinExistence type="inferred from homology"/>